<feature type="transmembrane region" description="Helical" evidence="13">
    <location>
        <begin position="450"/>
        <end position="470"/>
    </location>
</feature>
<feature type="transmembrane region" description="Helical" evidence="13">
    <location>
        <begin position="46"/>
        <end position="71"/>
    </location>
</feature>
<evidence type="ECO:0000256" key="5">
    <source>
        <dbReference type="ARBA" id="ARBA00022692"/>
    </source>
</evidence>
<keyword evidence="5 13" id="KW-0812">Transmembrane</keyword>
<dbReference type="PANTHER" id="PTHR12424:SF19">
    <property type="entry name" value="INTEGRASE ZINC-BINDING DOMAIN-CONTAINING PROTEIN"/>
    <property type="match status" value="1"/>
</dbReference>
<evidence type="ECO:0000256" key="13">
    <source>
        <dbReference type="SAM" id="Phobius"/>
    </source>
</evidence>
<keyword evidence="12" id="KW-0407">Ion channel</keyword>
<evidence type="ECO:0000256" key="10">
    <source>
        <dbReference type="ARBA" id="ARBA00023180"/>
    </source>
</evidence>
<evidence type="ECO:0000256" key="12">
    <source>
        <dbReference type="ARBA" id="ARBA00023303"/>
    </source>
</evidence>
<evidence type="ECO:0000256" key="2">
    <source>
        <dbReference type="ARBA" id="ARBA00009849"/>
    </source>
</evidence>
<evidence type="ECO:0000256" key="1">
    <source>
        <dbReference type="ARBA" id="ARBA00004651"/>
    </source>
</evidence>
<sequence>MADDGYRASFYRELRTTRSMKDMPRFGHSDSFASLFDSGSDGQTDYILGLLFAAVFILVLFVLWGILLLIFKCLGQKRVGFLSGSAFASPKDSKKPIIIRSVFLLSAFLILIFSGLSVTRGLNNIYNTVDTLIDSSREINKLMADADAVSATLESAGKNTRDTRDLLVTKLETGFCSGVSDLRNQTGIDFDATIAQILEHLKTLDDFHEDDFSELQSGLETVGAGVDDVDQYANDRQKEVSAWPKLLIIIPSVLFCTLFSLGAVLAWAKKDFKKYQCFLSYGVLPFFALFSILYFVLAALIVMLASTNADFCSGGEAVSPDGTFFDILTVKGFTEDDMTYRLVKFYVDTCKEGDLPVLFLGEYEEDLDAAFTTLQNLKFDIGNTTLARLEEICQEDIGPLNVLLTSLSSEITLLLAFAKSAIDLLACRRLAPIYTNTFYTGTCKYSIEGVSWAFTSFLLIAIFSFTMIMFRSSWLVSSNGMEYHDAENDYLGDEAVEVEYVDKDTKKEKEVEKFPDEELMEQDISMSC</sequence>
<feature type="transmembrane region" description="Helical" evidence="13">
    <location>
        <begin position="246"/>
        <end position="267"/>
    </location>
</feature>
<evidence type="ECO:0000256" key="3">
    <source>
        <dbReference type="ARBA" id="ARBA00022448"/>
    </source>
</evidence>
<dbReference type="PANTHER" id="PTHR12424">
    <property type="entry name" value="TWEETY-RELATED"/>
    <property type="match status" value="1"/>
</dbReference>
<evidence type="ECO:0000313" key="14">
    <source>
        <dbReference type="EMBL" id="CAD9826492.1"/>
    </source>
</evidence>
<dbReference type="GO" id="GO:0034707">
    <property type="term" value="C:chloride channel complex"/>
    <property type="evidence" value="ECO:0007669"/>
    <property type="project" value="UniProtKB-KW"/>
</dbReference>
<dbReference type="GO" id="GO:0005254">
    <property type="term" value="F:chloride channel activity"/>
    <property type="evidence" value="ECO:0007669"/>
    <property type="project" value="UniProtKB-KW"/>
</dbReference>
<organism evidence="14">
    <name type="scientific">Attheya septentrionalis</name>
    <dbReference type="NCBI Taxonomy" id="420275"/>
    <lineage>
        <taxon>Eukaryota</taxon>
        <taxon>Sar</taxon>
        <taxon>Stramenopiles</taxon>
        <taxon>Ochrophyta</taxon>
        <taxon>Bacillariophyta</taxon>
        <taxon>Coscinodiscophyceae</taxon>
        <taxon>Chaetocerotophycidae</taxon>
        <taxon>Chaetocerotales</taxon>
        <taxon>Attheyaceae</taxon>
        <taxon>Attheya</taxon>
    </lineage>
</organism>
<dbReference type="EMBL" id="HBHQ01027060">
    <property type="protein sequence ID" value="CAD9826492.1"/>
    <property type="molecule type" value="Transcribed_RNA"/>
</dbReference>
<gene>
    <name evidence="14" type="ORF">ASEP1449_LOCUS18326</name>
</gene>
<keyword evidence="3" id="KW-0813">Transport</keyword>
<reference evidence="14" key="1">
    <citation type="submission" date="2021-01" db="EMBL/GenBank/DDBJ databases">
        <authorList>
            <person name="Corre E."/>
            <person name="Pelletier E."/>
            <person name="Niang G."/>
            <person name="Scheremetjew M."/>
            <person name="Finn R."/>
            <person name="Kale V."/>
            <person name="Holt S."/>
            <person name="Cochrane G."/>
            <person name="Meng A."/>
            <person name="Brown T."/>
            <person name="Cohen L."/>
        </authorList>
    </citation>
    <scope>NUCLEOTIDE SEQUENCE</scope>
    <source>
        <strain evidence="14">CCMP2084</strain>
    </source>
</reference>
<feature type="transmembrane region" description="Helical" evidence="13">
    <location>
        <begin position="97"/>
        <end position="118"/>
    </location>
</feature>
<keyword evidence="6 13" id="KW-1133">Transmembrane helix</keyword>
<name>A0A7S2USG5_9STRA</name>
<dbReference type="GO" id="GO:0005886">
    <property type="term" value="C:plasma membrane"/>
    <property type="evidence" value="ECO:0007669"/>
    <property type="project" value="UniProtKB-SubCell"/>
</dbReference>
<dbReference type="AlphaFoldDB" id="A0A7S2USG5"/>
<evidence type="ECO:0000256" key="6">
    <source>
        <dbReference type="ARBA" id="ARBA00022989"/>
    </source>
</evidence>
<keyword evidence="9" id="KW-0869">Chloride channel</keyword>
<evidence type="ECO:0000256" key="4">
    <source>
        <dbReference type="ARBA" id="ARBA00022475"/>
    </source>
</evidence>
<keyword evidence="7" id="KW-0406">Ion transport</keyword>
<feature type="transmembrane region" description="Helical" evidence="13">
    <location>
        <begin position="279"/>
        <end position="305"/>
    </location>
</feature>
<evidence type="ECO:0000256" key="9">
    <source>
        <dbReference type="ARBA" id="ARBA00023173"/>
    </source>
</evidence>
<keyword evidence="4" id="KW-1003">Cell membrane</keyword>
<proteinExistence type="inferred from homology"/>
<dbReference type="InterPro" id="IPR006990">
    <property type="entry name" value="Tweety"/>
</dbReference>
<evidence type="ECO:0000256" key="11">
    <source>
        <dbReference type="ARBA" id="ARBA00023214"/>
    </source>
</evidence>
<evidence type="ECO:0000256" key="7">
    <source>
        <dbReference type="ARBA" id="ARBA00023065"/>
    </source>
</evidence>
<keyword evidence="8 13" id="KW-0472">Membrane</keyword>
<protein>
    <submittedName>
        <fullName evidence="14">Uncharacterized protein</fullName>
    </submittedName>
</protein>
<accession>A0A7S2USG5</accession>
<keyword evidence="10" id="KW-0325">Glycoprotein</keyword>
<comment type="similarity">
    <text evidence="2">Belongs to the tweety family.</text>
</comment>
<keyword evidence="11" id="KW-0868">Chloride</keyword>
<evidence type="ECO:0000256" key="8">
    <source>
        <dbReference type="ARBA" id="ARBA00023136"/>
    </source>
</evidence>
<comment type="subcellular location">
    <subcellularLocation>
        <location evidence="1">Cell membrane</location>
        <topology evidence="1">Multi-pass membrane protein</topology>
    </subcellularLocation>
</comment>